<dbReference type="Proteomes" id="UP000823775">
    <property type="component" value="Unassembled WGS sequence"/>
</dbReference>
<evidence type="ECO:0000256" key="1">
    <source>
        <dbReference type="SAM" id="MobiDB-lite"/>
    </source>
</evidence>
<name>A0ABS8WSG2_DATST</name>
<sequence length="86" mass="9974">MPVNRSCYVEEGWRPVGQRCSLVPMPKLDAQTRRRRAGQAQCYTGKCRYTNMKRRPAISVKQNSGEHKRVPMIHRQNAGDYLRAAR</sequence>
<gene>
    <name evidence="2" type="ORF">HAX54_052574</name>
</gene>
<evidence type="ECO:0000313" key="3">
    <source>
        <dbReference type="Proteomes" id="UP000823775"/>
    </source>
</evidence>
<accession>A0ABS8WSG2</accession>
<comment type="caution">
    <text evidence="2">The sequence shown here is derived from an EMBL/GenBank/DDBJ whole genome shotgun (WGS) entry which is preliminary data.</text>
</comment>
<organism evidence="2 3">
    <name type="scientific">Datura stramonium</name>
    <name type="common">Jimsonweed</name>
    <name type="synonym">Common thornapple</name>
    <dbReference type="NCBI Taxonomy" id="4076"/>
    <lineage>
        <taxon>Eukaryota</taxon>
        <taxon>Viridiplantae</taxon>
        <taxon>Streptophyta</taxon>
        <taxon>Embryophyta</taxon>
        <taxon>Tracheophyta</taxon>
        <taxon>Spermatophyta</taxon>
        <taxon>Magnoliopsida</taxon>
        <taxon>eudicotyledons</taxon>
        <taxon>Gunneridae</taxon>
        <taxon>Pentapetalae</taxon>
        <taxon>asterids</taxon>
        <taxon>lamiids</taxon>
        <taxon>Solanales</taxon>
        <taxon>Solanaceae</taxon>
        <taxon>Solanoideae</taxon>
        <taxon>Datureae</taxon>
        <taxon>Datura</taxon>
    </lineage>
</organism>
<protein>
    <submittedName>
        <fullName evidence="2">Uncharacterized protein</fullName>
    </submittedName>
</protein>
<keyword evidence="3" id="KW-1185">Reference proteome</keyword>
<proteinExistence type="predicted"/>
<reference evidence="2 3" key="1">
    <citation type="journal article" date="2021" name="BMC Genomics">
        <title>Datura genome reveals duplications of psychoactive alkaloid biosynthetic genes and high mutation rate following tissue culture.</title>
        <authorList>
            <person name="Rajewski A."/>
            <person name="Carter-House D."/>
            <person name="Stajich J."/>
            <person name="Litt A."/>
        </authorList>
    </citation>
    <scope>NUCLEOTIDE SEQUENCE [LARGE SCALE GENOMIC DNA]</scope>
    <source>
        <strain evidence="2">AR-01</strain>
    </source>
</reference>
<dbReference type="EMBL" id="JACEIK010009573">
    <property type="protein sequence ID" value="MCE3052420.1"/>
    <property type="molecule type" value="Genomic_DNA"/>
</dbReference>
<feature type="region of interest" description="Disordered" evidence="1">
    <location>
        <begin position="54"/>
        <end position="86"/>
    </location>
</feature>
<evidence type="ECO:0000313" key="2">
    <source>
        <dbReference type="EMBL" id="MCE3052420.1"/>
    </source>
</evidence>